<evidence type="ECO:0000256" key="7">
    <source>
        <dbReference type="ARBA" id="ARBA00023136"/>
    </source>
</evidence>
<evidence type="ECO:0000313" key="10">
    <source>
        <dbReference type="Proteomes" id="UP001057291"/>
    </source>
</evidence>
<comment type="subcellular location">
    <subcellularLocation>
        <location evidence="1 8">Cell membrane</location>
        <topology evidence="1 8">Multi-pass membrane protein</topology>
    </subcellularLocation>
</comment>
<feature type="transmembrane region" description="Helical" evidence="8">
    <location>
        <begin position="392"/>
        <end position="409"/>
    </location>
</feature>
<feature type="transmembrane region" description="Helical" evidence="8">
    <location>
        <begin position="421"/>
        <end position="440"/>
    </location>
</feature>
<dbReference type="NCBIfam" id="TIGR00795">
    <property type="entry name" value="lctP"/>
    <property type="match status" value="1"/>
</dbReference>
<keyword evidence="3 8" id="KW-0813">Transport</keyword>
<name>A0AAV4LIS9_9BACL</name>
<keyword evidence="7 8" id="KW-0472">Membrane</keyword>
<reference evidence="9" key="1">
    <citation type="journal article" date="2023" name="Int. J. Syst. Evol. Microbiol.">
        <title>Collibacillus ludicampi gen. nov., sp. nov., a new soil bacterium of the family Alicyclobacillaceae.</title>
        <authorList>
            <person name="Jojima T."/>
            <person name="Ioku Y."/>
            <person name="Fukuta Y."/>
            <person name="Shirasaka N."/>
            <person name="Matsumura Y."/>
            <person name="Mori M."/>
        </authorList>
    </citation>
    <scope>NUCLEOTIDE SEQUENCE</scope>
    <source>
        <strain evidence="9">TP075</strain>
    </source>
</reference>
<feature type="transmembrane region" description="Helical" evidence="8">
    <location>
        <begin position="250"/>
        <end position="267"/>
    </location>
</feature>
<proteinExistence type="inferred from homology"/>
<dbReference type="GO" id="GO:0015129">
    <property type="term" value="F:lactate transmembrane transporter activity"/>
    <property type="evidence" value="ECO:0007669"/>
    <property type="project" value="UniProtKB-UniRule"/>
</dbReference>
<feature type="transmembrane region" description="Helical" evidence="8">
    <location>
        <begin position="189"/>
        <end position="209"/>
    </location>
</feature>
<dbReference type="Pfam" id="PF02652">
    <property type="entry name" value="Lactate_perm"/>
    <property type="match status" value="1"/>
</dbReference>
<feature type="transmembrane region" description="Helical" evidence="8">
    <location>
        <begin position="70"/>
        <end position="93"/>
    </location>
</feature>
<feature type="transmembrane region" description="Helical" evidence="8">
    <location>
        <begin position="166"/>
        <end position="183"/>
    </location>
</feature>
<evidence type="ECO:0000256" key="1">
    <source>
        <dbReference type="ARBA" id="ARBA00004651"/>
    </source>
</evidence>
<evidence type="ECO:0000256" key="5">
    <source>
        <dbReference type="ARBA" id="ARBA00022692"/>
    </source>
</evidence>
<protein>
    <recommendedName>
        <fullName evidence="8">L-lactate permease</fullName>
    </recommendedName>
</protein>
<evidence type="ECO:0000313" key="9">
    <source>
        <dbReference type="EMBL" id="GIM47737.1"/>
    </source>
</evidence>
<evidence type="ECO:0000256" key="6">
    <source>
        <dbReference type="ARBA" id="ARBA00022989"/>
    </source>
</evidence>
<feature type="transmembrane region" description="Helical" evidence="8">
    <location>
        <begin position="39"/>
        <end position="58"/>
    </location>
</feature>
<keyword evidence="6 8" id="KW-1133">Transmembrane helix</keyword>
<evidence type="ECO:0000256" key="4">
    <source>
        <dbReference type="ARBA" id="ARBA00022475"/>
    </source>
</evidence>
<dbReference type="PANTHER" id="PTHR30003:SF0">
    <property type="entry name" value="GLYCOLATE PERMEASE GLCA-RELATED"/>
    <property type="match status" value="1"/>
</dbReference>
<feature type="transmembrane region" description="Helical" evidence="8">
    <location>
        <begin position="554"/>
        <end position="571"/>
    </location>
</feature>
<organism evidence="9 10">
    <name type="scientific">Collibacillus ludicampi</name>
    <dbReference type="NCBI Taxonomy" id="2771369"/>
    <lineage>
        <taxon>Bacteria</taxon>
        <taxon>Bacillati</taxon>
        <taxon>Bacillota</taxon>
        <taxon>Bacilli</taxon>
        <taxon>Bacillales</taxon>
        <taxon>Alicyclobacillaceae</taxon>
        <taxon>Collibacillus</taxon>
    </lineage>
</organism>
<sequence length="579" mass="61336">MWTQNFDPLHHIGISALVAAIPIYFLFYALAVRRMKGHVAGVLTAILAILVAVVEYRMPVSLALGSTVYGALYGLFPIGWIVVTAVFLYNVTVKTGQFAVIKESIARITDDRRLQAVLIGFSFGAFLEGAAGFGAPVAIAAGMLTGVGFHPLYAASLCLIANTAPVAFGAIGIPIITAGAVTGLDANGISAMVGRQLPLLSLLVPFWLVKIMCGWKGVKEVWPALLVSGGSFALTQWFTSNFMGPMLPDILSSVISMIATGLVLKVWKPKHVWRFPNDEVEPTTVRRQITAGDVLKAWSPFLILTLFVGDWGIQAVKNLLERVTVKFHFPLVDGAILAPNGKAISVIYTFNWLSAAGTAILLSALLSMMILRVSLMDGARIFADTIRQLAKPLMTIMAVLGFAFLANYSGMSTTMGKALTVTGSAFTFLSPFLGWLGGFITGSDTSANALFAQLQAVTAANLHLPQVLMVAANSSGGVTGKMISPQSIAVAAAAVGLIGKEGELFRFTVKHSLFFAAIIGGITTLEAYVFPSLIPETKKAVSTVGGAASTGTGIWILLLSLLLVVLSAVWANRRKKAQG</sequence>
<feature type="transmembrane region" description="Helical" evidence="8">
    <location>
        <begin position="12"/>
        <end position="32"/>
    </location>
</feature>
<dbReference type="AlphaFoldDB" id="A0AAV4LIS9"/>
<feature type="transmembrane region" description="Helical" evidence="8">
    <location>
        <begin position="114"/>
        <end position="133"/>
    </location>
</feature>
<gene>
    <name evidence="9" type="ORF">DNHGIG_32860</name>
</gene>
<dbReference type="GO" id="GO:0005886">
    <property type="term" value="C:plasma membrane"/>
    <property type="evidence" value="ECO:0007669"/>
    <property type="project" value="UniProtKB-SubCell"/>
</dbReference>
<keyword evidence="4 8" id="KW-1003">Cell membrane</keyword>
<evidence type="ECO:0000256" key="2">
    <source>
        <dbReference type="ARBA" id="ARBA00010100"/>
    </source>
</evidence>
<dbReference type="RefSeq" id="WP_282200680.1">
    <property type="nucleotide sequence ID" value="NZ_BOQE01000001.1"/>
</dbReference>
<dbReference type="GO" id="GO:0015295">
    <property type="term" value="F:solute:proton symporter activity"/>
    <property type="evidence" value="ECO:0007669"/>
    <property type="project" value="TreeGrafter"/>
</dbReference>
<comment type="function">
    <text evidence="8">Uptake of L-lactate across the membrane. Can also transport D-lactate and glycolate.</text>
</comment>
<feature type="transmembrane region" description="Helical" evidence="8">
    <location>
        <begin position="513"/>
        <end position="534"/>
    </location>
</feature>
<evidence type="ECO:0000256" key="3">
    <source>
        <dbReference type="ARBA" id="ARBA00022448"/>
    </source>
</evidence>
<feature type="transmembrane region" description="Helical" evidence="8">
    <location>
        <begin position="352"/>
        <end position="371"/>
    </location>
</feature>
<keyword evidence="5 8" id="KW-0812">Transmembrane</keyword>
<evidence type="ECO:0000256" key="8">
    <source>
        <dbReference type="RuleBase" id="RU365092"/>
    </source>
</evidence>
<comment type="similarity">
    <text evidence="2 8">Belongs to the lactate permease family.</text>
</comment>
<dbReference type="Proteomes" id="UP001057291">
    <property type="component" value="Unassembled WGS sequence"/>
</dbReference>
<dbReference type="InterPro" id="IPR003804">
    <property type="entry name" value="Lactate_perm"/>
</dbReference>
<dbReference type="PANTHER" id="PTHR30003">
    <property type="entry name" value="L-LACTATE PERMEASE"/>
    <property type="match status" value="1"/>
</dbReference>
<comment type="caution">
    <text evidence="9">The sequence shown here is derived from an EMBL/GenBank/DDBJ whole genome shotgun (WGS) entry which is preliminary data.</text>
</comment>
<accession>A0AAV4LIS9</accession>
<dbReference type="EMBL" id="BOQE01000001">
    <property type="protein sequence ID" value="GIM47737.1"/>
    <property type="molecule type" value="Genomic_DNA"/>
</dbReference>
<keyword evidence="10" id="KW-1185">Reference proteome</keyword>